<dbReference type="PANTHER" id="PTHR19446">
    <property type="entry name" value="REVERSE TRANSCRIPTASES"/>
    <property type="match status" value="1"/>
</dbReference>
<organism evidence="1 2">
    <name type="scientific">Pleurodeles waltl</name>
    <name type="common">Iberian ribbed newt</name>
    <dbReference type="NCBI Taxonomy" id="8319"/>
    <lineage>
        <taxon>Eukaryota</taxon>
        <taxon>Metazoa</taxon>
        <taxon>Chordata</taxon>
        <taxon>Craniata</taxon>
        <taxon>Vertebrata</taxon>
        <taxon>Euteleostomi</taxon>
        <taxon>Amphibia</taxon>
        <taxon>Batrachia</taxon>
        <taxon>Caudata</taxon>
        <taxon>Salamandroidea</taxon>
        <taxon>Salamandridae</taxon>
        <taxon>Pleurodelinae</taxon>
        <taxon>Pleurodeles</taxon>
    </lineage>
</organism>
<sequence length="84" mass="9878">MEEGTRVFITKPEKDHLKCLAYRWIALQNLDMKICMKVLAMQLRPILPKLIHEDQSGFVNVRQAFDNISRIAQLVKKTKRKVLK</sequence>
<accession>A0AAV7L1M3</accession>
<dbReference type="EMBL" id="JANPWB010000016">
    <property type="protein sequence ID" value="KAJ1084169.1"/>
    <property type="molecule type" value="Genomic_DNA"/>
</dbReference>
<protein>
    <recommendedName>
        <fullName evidence="3">Reverse transcriptase domain-containing protein</fullName>
    </recommendedName>
</protein>
<evidence type="ECO:0008006" key="3">
    <source>
        <dbReference type="Google" id="ProtNLM"/>
    </source>
</evidence>
<proteinExistence type="predicted"/>
<comment type="caution">
    <text evidence="1">The sequence shown here is derived from an EMBL/GenBank/DDBJ whole genome shotgun (WGS) entry which is preliminary data.</text>
</comment>
<keyword evidence="2" id="KW-1185">Reference proteome</keyword>
<evidence type="ECO:0000313" key="1">
    <source>
        <dbReference type="EMBL" id="KAJ1084169.1"/>
    </source>
</evidence>
<evidence type="ECO:0000313" key="2">
    <source>
        <dbReference type="Proteomes" id="UP001066276"/>
    </source>
</evidence>
<gene>
    <name evidence="1" type="ORF">NDU88_004321</name>
</gene>
<name>A0AAV7L1M3_PLEWA</name>
<dbReference type="AlphaFoldDB" id="A0AAV7L1M3"/>
<dbReference type="Proteomes" id="UP001066276">
    <property type="component" value="Chromosome 12"/>
</dbReference>
<reference evidence="1" key="1">
    <citation type="journal article" date="2022" name="bioRxiv">
        <title>Sequencing and chromosome-scale assembly of the giantPleurodeles waltlgenome.</title>
        <authorList>
            <person name="Brown T."/>
            <person name="Elewa A."/>
            <person name="Iarovenko S."/>
            <person name="Subramanian E."/>
            <person name="Araus A.J."/>
            <person name="Petzold A."/>
            <person name="Susuki M."/>
            <person name="Suzuki K.-i.T."/>
            <person name="Hayashi T."/>
            <person name="Toyoda A."/>
            <person name="Oliveira C."/>
            <person name="Osipova E."/>
            <person name="Leigh N.D."/>
            <person name="Simon A."/>
            <person name="Yun M.H."/>
        </authorList>
    </citation>
    <scope>NUCLEOTIDE SEQUENCE</scope>
    <source>
        <strain evidence="1">20211129_DDA</strain>
        <tissue evidence="1">Liver</tissue>
    </source>
</reference>